<name>A0A930FNI5_9FIRM</name>
<evidence type="ECO:0000256" key="12">
    <source>
        <dbReference type="ARBA" id="ARBA00048555"/>
    </source>
</evidence>
<evidence type="ECO:0000256" key="1">
    <source>
        <dbReference type="ARBA" id="ARBA00005121"/>
    </source>
</evidence>
<dbReference type="GO" id="GO:0005524">
    <property type="term" value="F:ATP binding"/>
    <property type="evidence" value="ECO:0007669"/>
    <property type="project" value="UniProtKB-UniRule"/>
</dbReference>
<evidence type="ECO:0000256" key="2">
    <source>
        <dbReference type="ARBA" id="ARBA00007487"/>
    </source>
</evidence>
<keyword evidence="7 14" id="KW-0547">Nucleotide-binding</keyword>
<reference evidence="16" key="1">
    <citation type="submission" date="2020-04" db="EMBL/GenBank/DDBJ databases">
        <title>Deep metagenomics examines the oral microbiome during advanced dental caries in children, revealing novel taxa and co-occurrences with host molecules.</title>
        <authorList>
            <person name="Baker J.L."/>
            <person name="Morton J.T."/>
            <person name="Dinis M."/>
            <person name="Alvarez R."/>
            <person name="Tran N.C."/>
            <person name="Knight R."/>
            <person name="Edlund A."/>
        </authorList>
    </citation>
    <scope>NUCLEOTIDE SEQUENCE</scope>
    <source>
        <strain evidence="16">JCVI_32_bin.14</strain>
    </source>
</reference>
<dbReference type="GO" id="GO:0008817">
    <property type="term" value="F:corrinoid adenosyltransferase activity"/>
    <property type="evidence" value="ECO:0007669"/>
    <property type="project" value="UniProtKB-UniRule"/>
</dbReference>
<evidence type="ECO:0000256" key="4">
    <source>
        <dbReference type="ARBA" id="ARBA00020963"/>
    </source>
</evidence>
<evidence type="ECO:0000259" key="15">
    <source>
        <dbReference type="Pfam" id="PF01923"/>
    </source>
</evidence>
<comment type="similarity">
    <text evidence="2 14">Belongs to the Cob(I)alamin adenosyltransferase family.</text>
</comment>
<evidence type="ECO:0000313" key="17">
    <source>
        <dbReference type="Proteomes" id="UP000757890"/>
    </source>
</evidence>
<accession>A0A930FNI5</accession>
<evidence type="ECO:0000256" key="6">
    <source>
        <dbReference type="ARBA" id="ARBA00022679"/>
    </source>
</evidence>
<dbReference type="Pfam" id="PF01923">
    <property type="entry name" value="Cob_adeno_trans"/>
    <property type="match status" value="1"/>
</dbReference>
<evidence type="ECO:0000256" key="9">
    <source>
        <dbReference type="ARBA" id="ARBA00031529"/>
    </source>
</evidence>
<evidence type="ECO:0000256" key="10">
    <source>
        <dbReference type="ARBA" id="ARBA00033334"/>
    </source>
</evidence>
<comment type="catalytic activity">
    <reaction evidence="13 14">
        <text>2 cob(II)alamin + reduced [electron-transfer flavoprotein] + 2 ATP = 2 adenosylcob(III)alamin + 2 triphosphate + oxidized [electron-transfer flavoprotein] + 3 H(+)</text>
        <dbReference type="Rhea" id="RHEA:28671"/>
        <dbReference type="Rhea" id="RHEA-COMP:10685"/>
        <dbReference type="Rhea" id="RHEA-COMP:10686"/>
        <dbReference type="ChEBI" id="CHEBI:15378"/>
        <dbReference type="ChEBI" id="CHEBI:16304"/>
        <dbReference type="ChEBI" id="CHEBI:18036"/>
        <dbReference type="ChEBI" id="CHEBI:18408"/>
        <dbReference type="ChEBI" id="CHEBI:30616"/>
        <dbReference type="ChEBI" id="CHEBI:57692"/>
        <dbReference type="ChEBI" id="CHEBI:58307"/>
        <dbReference type="EC" id="2.5.1.17"/>
    </reaction>
</comment>
<comment type="pathway">
    <text evidence="1 14">Cofactor biosynthesis; adenosylcobalamin biosynthesis; adenosylcobalamin from cob(II)yrinate a,c-diamide: step 2/7.</text>
</comment>
<evidence type="ECO:0000256" key="3">
    <source>
        <dbReference type="ARBA" id="ARBA00012454"/>
    </source>
</evidence>
<evidence type="ECO:0000256" key="14">
    <source>
        <dbReference type="RuleBase" id="RU366026"/>
    </source>
</evidence>
<comment type="caution">
    <text evidence="16">The sequence shown here is derived from an EMBL/GenBank/DDBJ whole genome shotgun (WGS) entry which is preliminary data.</text>
</comment>
<dbReference type="NCBIfam" id="TIGR00636">
    <property type="entry name" value="PduO_Nterm"/>
    <property type="match status" value="1"/>
</dbReference>
<dbReference type="EMBL" id="JABZMK010000001">
    <property type="protein sequence ID" value="MBF1128476.1"/>
    <property type="molecule type" value="Genomic_DNA"/>
</dbReference>
<dbReference type="AlphaFoldDB" id="A0A930FNI5"/>
<dbReference type="PANTHER" id="PTHR12213:SF0">
    <property type="entry name" value="CORRINOID ADENOSYLTRANSFERASE MMAB"/>
    <property type="match status" value="1"/>
</dbReference>
<evidence type="ECO:0000313" key="16">
    <source>
        <dbReference type="EMBL" id="MBF1128476.1"/>
    </source>
</evidence>
<evidence type="ECO:0000256" key="7">
    <source>
        <dbReference type="ARBA" id="ARBA00022741"/>
    </source>
</evidence>
<dbReference type="InterPro" id="IPR016030">
    <property type="entry name" value="CblAdoTrfase-like"/>
</dbReference>
<dbReference type="RefSeq" id="WP_276638213.1">
    <property type="nucleotide sequence ID" value="NZ_CAUEED010000001.1"/>
</dbReference>
<keyword evidence="6 14" id="KW-0808">Transferase</keyword>
<evidence type="ECO:0000256" key="5">
    <source>
        <dbReference type="ARBA" id="ARBA00022573"/>
    </source>
</evidence>
<sequence>MAKVYTRTGDSGQTSLYTGERVSKGSLRVETYGTIDEVDSVLGSARAFVVHQNVKETIFKIQKDLWLLMADVASLGKEPNIGSDHVKDLEQTIDKYTEELEPLDHFLVPGETQGAAFLDVARAVVRRAERSMWRLSETEEVHESGIRYLNRLSDLCFTLSRYETEVK</sequence>
<evidence type="ECO:0000256" key="8">
    <source>
        <dbReference type="ARBA" id="ARBA00022840"/>
    </source>
</evidence>
<gene>
    <name evidence="16" type="ORF">HXL70_00255</name>
</gene>
<dbReference type="Gene3D" id="1.20.1200.10">
    <property type="entry name" value="Cobalamin adenosyltransferase-like"/>
    <property type="match status" value="1"/>
</dbReference>
<dbReference type="GO" id="GO:0009236">
    <property type="term" value="P:cobalamin biosynthetic process"/>
    <property type="evidence" value="ECO:0007669"/>
    <property type="project" value="UniProtKB-UniRule"/>
</dbReference>
<organism evidence="16 17">
    <name type="scientific">Dialister invisus</name>
    <dbReference type="NCBI Taxonomy" id="218538"/>
    <lineage>
        <taxon>Bacteria</taxon>
        <taxon>Bacillati</taxon>
        <taxon>Bacillota</taxon>
        <taxon>Negativicutes</taxon>
        <taxon>Veillonellales</taxon>
        <taxon>Veillonellaceae</taxon>
        <taxon>Dialister</taxon>
    </lineage>
</organism>
<dbReference type="InterPro" id="IPR029499">
    <property type="entry name" value="PduO-typ"/>
</dbReference>
<dbReference type="InterPro" id="IPR036451">
    <property type="entry name" value="CblAdoTrfase-like_sf"/>
</dbReference>
<protein>
    <recommendedName>
        <fullName evidence="4 14">Corrinoid adenosyltransferase</fullName>
        <ecNumber evidence="3 14">2.5.1.17</ecNumber>
    </recommendedName>
    <alternativeName>
        <fullName evidence="9 14">Cob(II)alamin adenosyltransferase</fullName>
    </alternativeName>
    <alternativeName>
        <fullName evidence="11 14">Cob(II)yrinic acid a,c-diamide adenosyltransferase</fullName>
    </alternativeName>
    <alternativeName>
        <fullName evidence="10 14">Cobinamide/cobalamin adenosyltransferase</fullName>
    </alternativeName>
</protein>
<dbReference type="EC" id="2.5.1.17" evidence="3 14"/>
<evidence type="ECO:0000256" key="11">
    <source>
        <dbReference type="ARBA" id="ARBA00033354"/>
    </source>
</evidence>
<dbReference type="Proteomes" id="UP000757890">
    <property type="component" value="Unassembled WGS sequence"/>
</dbReference>
<comment type="catalytic activity">
    <reaction evidence="12 14">
        <text>2 cob(II)yrinate a,c diamide + reduced [electron-transfer flavoprotein] + 2 ATP = 2 adenosylcob(III)yrinate a,c-diamide + 2 triphosphate + oxidized [electron-transfer flavoprotein] + 3 H(+)</text>
        <dbReference type="Rhea" id="RHEA:11528"/>
        <dbReference type="Rhea" id="RHEA-COMP:10685"/>
        <dbReference type="Rhea" id="RHEA-COMP:10686"/>
        <dbReference type="ChEBI" id="CHEBI:15378"/>
        <dbReference type="ChEBI" id="CHEBI:18036"/>
        <dbReference type="ChEBI" id="CHEBI:30616"/>
        <dbReference type="ChEBI" id="CHEBI:57692"/>
        <dbReference type="ChEBI" id="CHEBI:58307"/>
        <dbReference type="ChEBI" id="CHEBI:58503"/>
        <dbReference type="ChEBI" id="CHEBI:58537"/>
        <dbReference type="EC" id="2.5.1.17"/>
    </reaction>
</comment>
<proteinExistence type="inferred from homology"/>
<dbReference type="PANTHER" id="PTHR12213">
    <property type="entry name" value="CORRINOID ADENOSYLTRANSFERASE"/>
    <property type="match status" value="1"/>
</dbReference>
<dbReference type="SUPFAM" id="SSF89028">
    <property type="entry name" value="Cobalamin adenosyltransferase-like"/>
    <property type="match status" value="1"/>
</dbReference>
<evidence type="ECO:0000256" key="13">
    <source>
        <dbReference type="ARBA" id="ARBA00048692"/>
    </source>
</evidence>
<keyword evidence="5 14" id="KW-0169">Cobalamin biosynthesis</keyword>
<feature type="domain" description="Cobalamin adenosyltransferase-like" evidence="15">
    <location>
        <begin position="4"/>
        <end position="162"/>
    </location>
</feature>
<keyword evidence="8 14" id="KW-0067">ATP-binding</keyword>